<evidence type="ECO:0000256" key="3">
    <source>
        <dbReference type="ARBA" id="ARBA00023002"/>
    </source>
</evidence>
<dbReference type="CDD" id="cd05233">
    <property type="entry name" value="SDR_c"/>
    <property type="match status" value="1"/>
</dbReference>
<dbReference type="EMBL" id="LKCW01000197">
    <property type="protein sequence ID" value="KPM36590.1"/>
    <property type="molecule type" value="Genomic_DNA"/>
</dbReference>
<keyword evidence="2" id="KW-0521">NADP</keyword>
<keyword evidence="5" id="KW-1185">Reference proteome</keyword>
<dbReference type="AlphaFoldDB" id="A0A0P7AGT2"/>
<dbReference type="InterPro" id="IPR036291">
    <property type="entry name" value="NAD(P)-bd_dom_sf"/>
</dbReference>
<dbReference type="OrthoDB" id="294295at2759"/>
<dbReference type="SUPFAM" id="SSF51735">
    <property type="entry name" value="NAD(P)-binding Rossmann-fold domains"/>
    <property type="match status" value="1"/>
</dbReference>
<proteinExistence type="inferred from homology"/>
<organism evidence="4 5">
    <name type="scientific">Neonectria ditissima</name>
    <dbReference type="NCBI Taxonomy" id="78410"/>
    <lineage>
        <taxon>Eukaryota</taxon>
        <taxon>Fungi</taxon>
        <taxon>Dikarya</taxon>
        <taxon>Ascomycota</taxon>
        <taxon>Pezizomycotina</taxon>
        <taxon>Sordariomycetes</taxon>
        <taxon>Hypocreomycetidae</taxon>
        <taxon>Hypocreales</taxon>
        <taxon>Nectriaceae</taxon>
        <taxon>Neonectria</taxon>
    </lineage>
</organism>
<dbReference type="InterPro" id="IPR057571">
    <property type="entry name" value="SDR_PhqE-like"/>
</dbReference>
<evidence type="ECO:0000256" key="2">
    <source>
        <dbReference type="ARBA" id="ARBA00022857"/>
    </source>
</evidence>
<dbReference type="PANTHER" id="PTHR43477">
    <property type="entry name" value="DIHYDROANTICAPSIN 7-DEHYDROGENASE"/>
    <property type="match status" value="1"/>
</dbReference>
<gene>
    <name evidence="4" type="ORF">AK830_g9969</name>
</gene>
<keyword evidence="3" id="KW-0560">Oxidoreductase</keyword>
<comment type="caution">
    <text evidence="4">The sequence shown here is derived from an EMBL/GenBank/DDBJ whole genome shotgun (WGS) entry which is preliminary data.</text>
</comment>
<comment type="similarity">
    <text evidence="1">Belongs to the short-chain dehydrogenases/reductases (SDR) family.</text>
</comment>
<dbReference type="InterPro" id="IPR002347">
    <property type="entry name" value="SDR_fam"/>
</dbReference>
<sequence>MAPKFINKLYNQRVLILGGSTGIGFAVAEGALEHGADVIISSSNQTKLDAAVDRLKKHVEAANLPPRQVSGKTCDLSNPDTIDENIKSLLEYATQAGKIDHVVFTAGDAVKTYSVDQVAVEDIPKIGMVRMTGVIILAKHLSKYINQSSRSSLTLTGGTMSWRPSPGWSVLAGLAGGTEPLARGLAIDLKPVRVNCAIPGAIHTELFDGIPKEMLEGALESMRRDTITRTVGTPEEMAEVYLYFMKSTYATGTTVTADGGRLVGDSKGADITI</sequence>
<dbReference type="Gene3D" id="3.40.50.720">
    <property type="entry name" value="NAD(P)-binding Rossmann-like Domain"/>
    <property type="match status" value="1"/>
</dbReference>
<evidence type="ECO:0000313" key="5">
    <source>
        <dbReference type="Proteomes" id="UP000050424"/>
    </source>
</evidence>
<dbReference type="Pfam" id="PF23441">
    <property type="entry name" value="SDR"/>
    <property type="match status" value="1"/>
</dbReference>
<evidence type="ECO:0000313" key="4">
    <source>
        <dbReference type="EMBL" id="KPM36590.1"/>
    </source>
</evidence>
<name>A0A0P7AGT2_9HYPO</name>
<reference evidence="4 5" key="1">
    <citation type="submission" date="2015-09" db="EMBL/GenBank/DDBJ databases">
        <title>Draft genome of a European isolate of the apple canker pathogen Neonectria ditissima.</title>
        <authorList>
            <person name="Gomez-Cortecero A."/>
            <person name="Harrison R.J."/>
            <person name="Armitage A.D."/>
        </authorList>
    </citation>
    <scope>NUCLEOTIDE SEQUENCE [LARGE SCALE GENOMIC DNA]</scope>
    <source>
        <strain evidence="4 5">R09/05</strain>
    </source>
</reference>
<dbReference type="InterPro" id="IPR051122">
    <property type="entry name" value="SDR_DHRS6-like"/>
</dbReference>
<dbReference type="GO" id="GO:0016491">
    <property type="term" value="F:oxidoreductase activity"/>
    <property type="evidence" value="ECO:0007669"/>
    <property type="project" value="UniProtKB-KW"/>
</dbReference>
<dbReference type="STRING" id="78410.A0A0P7AGT2"/>
<protein>
    <submittedName>
        <fullName evidence="4">Uncharacterized protein</fullName>
    </submittedName>
</protein>
<dbReference type="PRINTS" id="PR00081">
    <property type="entry name" value="GDHRDH"/>
</dbReference>
<dbReference type="PANTHER" id="PTHR43477:SF1">
    <property type="entry name" value="DIHYDROANTICAPSIN 7-DEHYDROGENASE"/>
    <property type="match status" value="1"/>
</dbReference>
<evidence type="ECO:0000256" key="1">
    <source>
        <dbReference type="ARBA" id="ARBA00006484"/>
    </source>
</evidence>
<dbReference type="Proteomes" id="UP000050424">
    <property type="component" value="Unassembled WGS sequence"/>
</dbReference>
<accession>A0A0P7AGT2</accession>